<feature type="active site" evidence="5">
    <location>
        <position position="597"/>
    </location>
</feature>
<sequence length="1175" mass="129547">MKNTKLHIVREDASPWQHRASGLTEVPSLLRPHEDRGQDGDTNIFLTDDLQDSQQDMTNQKASLVKSGIVKKPSVCAGYTCSQHVQSDGCNTSGASDELRSDDKTISKPKEGPTHRCEIASTISTTDQSYNRKLELSDLIYSGPEGNIDCKLESSDLLPNVNSDQSHAVDLESKVSSLREGSSESRQTFNEEPEETVALEPTMSDIKLVENPIRTEAMPISGEECQKVTSTCSLERSSKSVLLQTSSQHGVGIPGKSRIISEDKVSNEQVSQGVMHSDSRGTPGDQVMNLSQHATADFGVTQWGCFCYLAQNHTSVIGMREIVAERGAHLLCVSEKELLKPASKTSQNGNMSAHKTVTVTTQRNAPNCLFAYPAQCNFSGRKYPLVWLDKIKNGELELTEHHPGNWFTVLDAASFVSTSKLDLQLHSPDFVTLSFYKIFGFPTGIGALLVKNTSAHTLDKRYFGGGTVAMSLPGERTHAISPDLAQRFEDGTVPFLDIIALRHGFDALDKLTGGMDVVSSHVFSLARYVHHRLVSYRHGNGTPVAKLYSDMDYEDIDAQGGIVNFNLLRANGDYVGFAEVNKMAQLYNIEIRTGCFCNIGACQYYLNLTSAQIKDNYQSGHVCGDDKDLINGVPTGSVRISFGYMSTFRDARKFLDFIENCFVEAEPQMVPINCGSGHQGMLRNNSNPSQNGDLPPAEFSPSLNNQNESSVIGATSDCDRLYAGKQKVLGQNNDQSFLCDKPIDKTKSLVFSEEIPKSQPLQQAGSNSTALEYTNASFRSSSPLQDFIVNDKVQSNTSLSTGENEKDLLATKSGVVDRQLVVPVLGCMEMTLKLSTDTEQTEREKNESSSLDPVLLTISERNSSRVEAVPDFSDGEDGPNKILKRIFLYPVKSCAAYEVSEWEIGPKGFLYDRHWMIVSESGVCLSQKRETKLCLIKPKILLHEEVLVLNFPGLPSVRVPLIQSDSNTVDLKMCHSKVCGDRIEGLDCGEKAAHWLAQALGKPGCRLIQQYSEDTRTSKLLQEDGAGDAQLSLANESQFLLINRNSVLDLMDKVAERNLYSLDSAVRTTEVHDVEAYVSRFRANLVVDGVEAFQEDDWTKVQIGQHVFLSQGLCSRCQMVCVDQKTGNRSKEPLRTLATFRGRKIPFGIHLQHQPNQYQSLTVKIGDPVLPSVSL</sequence>
<dbReference type="InterPro" id="IPR015422">
    <property type="entry name" value="PyrdxlP-dep_Trfase_small"/>
</dbReference>
<dbReference type="PANTHER" id="PTHR14237">
    <property type="entry name" value="MOLYBDOPTERIN COFACTOR SULFURASE MOSC"/>
    <property type="match status" value="1"/>
</dbReference>
<dbReference type="HAMAP" id="MF_03050">
    <property type="entry name" value="MOCOS"/>
    <property type="match status" value="1"/>
</dbReference>
<comment type="cofactor">
    <cofactor evidence="5">
        <name>pyridoxal 5'-phosphate</name>
        <dbReference type="ChEBI" id="CHEBI:597326"/>
    </cofactor>
</comment>
<feature type="compositionally biased region" description="Basic and acidic residues" evidence="6">
    <location>
        <begin position="97"/>
        <end position="114"/>
    </location>
</feature>
<dbReference type="KEGG" id="lak:106161604"/>
<evidence type="ECO:0000256" key="6">
    <source>
        <dbReference type="SAM" id="MobiDB-lite"/>
    </source>
</evidence>
<feature type="region of interest" description="Disordered" evidence="6">
    <location>
        <begin position="171"/>
        <end position="196"/>
    </location>
</feature>
<dbReference type="GO" id="GO:0030170">
    <property type="term" value="F:pyridoxal phosphate binding"/>
    <property type="evidence" value="ECO:0007669"/>
    <property type="project" value="UniProtKB-UniRule"/>
</dbReference>
<dbReference type="Pfam" id="PF03476">
    <property type="entry name" value="MOSC_N"/>
    <property type="match status" value="1"/>
</dbReference>
<dbReference type="SUPFAM" id="SSF141673">
    <property type="entry name" value="MOSC N-terminal domain-like"/>
    <property type="match status" value="1"/>
</dbReference>
<dbReference type="GeneID" id="106161604"/>
<dbReference type="OrthoDB" id="420046at2759"/>
<dbReference type="InterPro" id="IPR000192">
    <property type="entry name" value="Aminotrans_V_dom"/>
</dbReference>
<keyword evidence="1 5" id="KW-0808">Transferase</keyword>
<dbReference type="InterPro" id="IPR005302">
    <property type="entry name" value="MoCF_Sase_C"/>
</dbReference>
<feature type="region of interest" description="Disordered" evidence="6">
    <location>
        <begin position="87"/>
        <end position="114"/>
    </location>
</feature>
<feature type="modified residue" description="N6-(pyridoxal phosphate)lysine" evidence="5">
    <location>
        <position position="437"/>
    </location>
</feature>
<feature type="compositionally biased region" description="Polar residues" evidence="6">
    <location>
        <begin position="174"/>
        <end position="190"/>
    </location>
</feature>
<dbReference type="STRING" id="7574.A0A1S3I731"/>
<dbReference type="RefSeq" id="XP_013394061.1">
    <property type="nucleotide sequence ID" value="XM_013538607.2"/>
</dbReference>
<feature type="compositionally biased region" description="Polar residues" evidence="6">
    <location>
        <begin position="682"/>
        <end position="692"/>
    </location>
</feature>
<proteinExistence type="inferred from homology"/>
<evidence type="ECO:0000259" key="7">
    <source>
        <dbReference type="PROSITE" id="PS51340"/>
    </source>
</evidence>
<comment type="catalytic activity">
    <reaction evidence="4 5">
        <text>Mo-molybdopterin + L-cysteine + AH2 = thio-Mo-molybdopterin + L-alanine + A + H2O</text>
        <dbReference type="Rhea" id="RHEA:42636"/>
        <dbReference type="ChEBI" id="CHEBI:13193"/>
        <dbReference type="ChEBI" id="CHEBI:15377"/>
        <dbReference type="ChEBI" id="CHEBI:17499"/>
        <dbReference type="ChEBI" id="CHEBI:35235"/>
        <dbReference type="ChEBI" id="CHEBI:57972"/>
        <dbReference type="ChEBI" id="CHEBI:71302"/>
        <dbReference type="ChEBI" id="CHEBI:82685"/>
        <dbReference type="EC" id="2.8.1.9"/>
    </reaction>
</comment>
<dbReference type="InterPro" id="IPR011037">
    <property type="entry name" value="Pyrv_Knase-like_insert_dom_sf"/>
</dbReference>
<evidence type="ECO:0000313" key="8">
    <source>
        <dbReference type="Proteomes" id="UP000085678"/>
    </source>
</evidence>
<evidence type="ECO:0000256" key="1">
    <source>
        <dbReference type="ARBA" id="ARBA00022679"/>
    </source>
</evidence>
<protein>
    <recommendedName>
        <fullName evidence="5">Molybdenum cofactor sulfurase</fullName>
        <shortName evidence="5">MCS</shortName>
        <shortName evidence="5">MOS</shortName>
        <shortName evidence="5">MoCo sulfurase</shortName>
        <ecNumber evidence="5">2.8.1.9</ecNumber>
    </recommendedName>
    <alternativeName>
        <fullName evidence="5">Molybdenum cofactor sulfurtransferase</fullName>
    </alternativeName>
</protein>
<dbReference type="GO" id="GO:0030151">
    <property type="term" value="F:molybdenum ion binding"/>
    <property type="evidence" value="ECO:0007669"/>
    <property type="project" value="UniProtKB-UniRule"/>
</dbReference>
<evidence type="ECO:0000313" key="9">
    <source>
        <dbReference type="RefSeq" id="XP_013394061.1"/>
    </source>
</evidence>
<dbReference type="SUPFAM" id="SSF50800">
    <property type="entry name" value="PK beta-barrel domain-like"/>
    <property type="match status" value="1"/>
</dbReference>
<reference evidence="9 10" key="1">
    <citation type="submission" date="2025-04" db="UniProtKB">
        <authorList>
            <consortium name="RefSeq"/>
        </authorList>
    </citation>
    <scope>IDENTIFICATION</scope>
    <source>
        <tissue evidence="9 10">Gonads</tissue>
    </source>
</reference>
<dbReference type="InterPro" id="IPR015421">
    <property type="entry name" value="PyrdxlP-dep_Trfase_major"/>
</dbReference>
<dbReference type="Pfam" id="PF03473">
    <property type="entry name" value="MOSC"/>
    <property type="match status" value="1"/>
</dbReference>
<feature type="region of interest" description="Disordered" evidence="6">
    <location>
        <begin position="680"/>
        <end position="710"/>
    </location>
</feature>
<dbReference type="InterPro" id="IPR028886">
    <property type="entry name" value="MoCo_sulfurase"/>
</dbReference>
<dbReference type="FunFam" id="3.90.1150.10:FF:000079">
    <property type="entry name" value="Molybdenum cofactor sulfurase"/>
    <property type="match status" value="1"/>
</dbReference>
<accession>A0A1S3I731</accession>
<comment type="similarity">
    <text evidence="5">Belongs to the class-V pyridoxal-phosphate-dependent aminotransferase family. MOCOS subfamily.</text>
</comment>
<dbReference type="AlphaFoldDB" id="A0A1S3I731"/>
<feature type="domain" description="MOSC" evidence="7">
    <location>
        <begin position="1005"/>
        <end position="1172"/>
    </location>
</feature>
<dbReference type="GO" id="GO:0006777">
    <property type="term" value="P:Mo-molybdopterin cofactor biosynthetic process"/>
    <property type="evidence" value="ECO:0007669"/>
    <property type="project" value="UniProtKB-UniRule"/>
</dbReference>
<dbReference type="GO" id="GO:0008265">
    <property type="term" value="F:molybdenum cofactor sulfurtransferase activity"/>
    <property type="evidence" value="ECO:0007669"/>
    <property type="project" value="UniProtKB-UniRule"/>
</dbReference>
<name>A0A1S3I731_LINAN</name>
<dbReference type="EC" id="2.8.1.9" evidence="5"/>
<dbReference type="Pfam" id="PF00266">
    <property type="entry name" value="Aminotran_5"/>
    <property type="match status" value="1"/>
</dbReference>
<organism evidence="8 10">
    <name type="scientific">Lingula anatina</name>
    <name type="common">Brachiopod</name>
    <name type="synonym">Lingula unguis</name>
    <dbReference type="NCBI Taxonomy" id="7574"/>
    <lineage>
        <taxon>Eukaryota</taxon>
        <taxon>Metazoa</taxon>
        <taxon>Spiralia</taxon>
        <taxon>Lophotrochozoa</taxon>
        <taxon>Brachiopoda</taxon>
        <taxon>Linguliformea</taxon>
        <taxon>Lingulata</taxon>
        <taxon>Lingulida</taxon>
        <taxon>Linguloidea</taxon>
        <taxon>Lingulidae</taxon>
        <taxon>Lingula</taxon>
    </lineage>
</organism>
<dbReference type="PANTHER" id="PTHR14237:SF80">
    <property type="entry name" value="MOLYBDENUM COFACTOR SULFURASE"/>
    <property type="match status" value="1"/>
</dbReference>
<comment type="function">
    <text evidence="5">Sulfurates the molybdenum cofactor. Sulfation of molybdenum is essential for xanthine dehydrogenase (XDH) and aldehyde oxidase (ADO) enzymes in which molybdenum cofactor is liganded by 1 oxygen and 1 sulfur atom in active form.</text>
</comment>
<gene>
    <name evidence="9 10" type="primary">LOC106161604</name>
</gene>
<keyword evidence="8" id="KW-1185">Reference proteome</keyword>
<evidence type="ECO:0000256" key="3">
    <source>
        <dbReference type="ARBA" id="ARBA00023150"/>
    </source>
</evidence>
<dbReference type="GO" id="GO:0016829">
    <property type="term" value="F:lyase activity"/>
    <property type="evidence" value="ECO:0007669"/>
    <property type="project" value="UniProtKB-UniRule"/>
</dbReference>
<evidence type="ECO:0000256" key="2">
    <source>
        <dbReference type="ARBA" id="ARBA00022898"/>
    </source>
</evidence>
<evidence type="ECO:0000256" key="4">
    <source>
        <dbReference type="ARBA" id="ARBA00050843"/>
    </source>
</evidence>
<evidence type="ECO:0000313" key="10">
    <source>
        <dbReference type="RefSeq" id="XP_013394062.1"/>
    </source>
</evidence>
<keyword evidence="3 5" id="KW-0501">Molybdenum cofactor biosynthesis</keyword>
<keyword evidence="2 5" id="KW-0663">Pyridoxal phosphate</keyword>
<dbReference type="InterPro" id="IPR015424">
    <property type="entry name" value="PyrdxlP-dep_Trfase"/>
</dbReference>
<dbReference type="Proteomes" id="UP000085678">
    <property type="component" value="Unplaced"/>
</dbReference>
<evidence type="ECO:0000256" key="5">
    <source>
        <dbReference type="HAMAP-Rule" id="MF_03050"/>
    </source>
</evidence>
<dbReference type="InterPro" id="IPR005303">
    <property type="entry name" value="MOCOS_middle"/>
</dbReference>
<dbReference type="Gene3D" id="3.90.1150.10">
    <property type="entry name" value="Aspartate Aminotransferase, domain 1"/>
    <property type="match status" value="1"/>
</dbReference>
<dbReference type="RefSeq" id="XP_013394062.1">
    <property type="nucleotide sequence ID" value="XM_013538608.1"/>
</dbReference>
<dbReference type="Gene3D" id="3.40.640.10">
    <property type="entry name" value="Type I PLP-dependent aspartate aminotransferase-like (Major domain)"/>
    <property type="match status" value="1"/>
</dbReference>
<dbReference type="SUPFAM" id="SSF53383">
    <property type="entry name" value="PLP-dependent transferases"/>
    <property type="match status" value="1"/>
</dbReference>
<feature type="compositionally biased region" description="Polar residues" evidence="6">
    <location>
        <begin position="701"/>
        <end position="710"/>
    </location>
</feature>
<dbReference type="PROSITE" id="PS51340">
    <property type="entry name" value="MOSC"/>
    <property type="match status" value="1"/>
</dbReference>